<feature type="non-terminal residue" evidence="2">
    <location>
        <position position="131"/>
    </location>
</feature>
<feature type="transmembrane region" description="Helical" evidence="1">
    <location>
        <begin position="18"/>
        <end position="38"/>
    </location>
</feature>
<keyword evidence="1" id="KW-0472">Membrane</keyword>
<dbReference type="AlphaFoldDB" id="A0A974H5G2"/>
<reference evidence="3" key="1">
    <citation type="journal article" date="2016" name="Nature">
        <title>Genome evolution in the allotetraploid frog Xenopus laevis.</title>
        <authorList>
            <person name="Session A.M."/>
            <person name="Uno Y."/>
            <person name="Kwon T."/>
            <person name="Chapman J.A."/>
            <person name="Toyoda A."/>
            <person name="Takahashi S."/>
            <person name="Fukui A."/>
            <person name="Hikosaka A."/>
            <person name="Suzuki A."/>
            <person name="Kondo M."/>
            <person name="van Heeringen S.J."/>
            <person name="Quigley I."/>
            <person name="Heinz S."/>
            <person name="Ogino H."/>
            <person name="Ochi H."/>
            <person name="Hellsten U."/>
            <person name="Lyons J.B."/>
            <person name="Simakov O."/>
            <person name="Putnam N."/>
            <person name="Stites J."/>
            <person name="Kuroki Y."/>
            <person name="Tanaka T."/>
            <person name="Michiue T."/>
            <person name="Watanabe M."/>
            <person name="Bogdanovic O."/>
            <person name="Lister R."/>
            <person name="Georgiou G."/>
            <person name="Paranjpe S.S."/>
            <person name="van Kruijsbergen I."/>
            <person name="Shu S."/>
            <person name="Carlson J."/>
            <person name="Kinoshita T."/>
            <person name="Ohta Y."/>
            <person name="Mawaribuchi S."/>
            <person name="Jenkins J."/>
            <person name="Grimwood J."/>
            <person name="Schmutz J."/>
            <person name="Mitros T."/>
            <person name="Mozaffari S.V."/>
            <person name="Suzuki Y."/>
            <person name="Haramoto Y."/>
            <person name="Yamamoto T.S."/>
            <person name="Takagi C."/>
            <person name="Heald R."/>
            <person name="Miller K."/>
            <person name="Haudenschild C."/>
            <person name="Kitzman J."/>
            <person name="Nakayama T."/>
            <person name="Izutsu Y."/>
            <person name="Robert J."/>
            <person name="Fortriede J."/>
            <person name="Burns K."/>
            <person name="Lotay V."/>
            <person name="Karimi K."/>
            <person name="Yasuoka Y."/>
            <person name="Dichmann D.S."/>
            <person name="Flajnik M.F."/>
            <person name="Houston D.W."/>
            <person name="Shendure J."/>
            <person name="DuPasquier L."/>
            <person name="Vize P.D."/>
            <person name="Zorn A.M."/>
            <person name="Ito M."/>
            <person name="Marcotte E.M."/>
            <person name="Wallingford J.B."/>
            <person name="Ito Y."/>
            <person name="Asashima M."/>
            <person name="Ueno N."/>
            <person name="Matsuda Y."/>
            <person name="Veenstra G.J."/>
            <person name="Fujiyama A."/>
            <person name="Harland R.M."/>
            <person name="Taira M."/>
            <person name="Rokhsar D.S."/>
        </authorList>
    </citation>
    <scope>NUCLEOTIDE SEQUENCE [LARGE SCALE GENOMIC DNA]</scope>
    <source>
        <strain evidence="3">J</strain>
    </source>
</reference>
<dbReference type="Gene3D" id="2.60.120.200">
    <property type="match status" value="1"/>
</dbReference>
<dbReference type="Proteomes" id="UP000694892">
    <property type="component" value="Chromosome 8S"/>
</dbReference>
<sequence length="131" mass="14164">MRPGSDLPAPSPGPGSPWFWSLLWGFVLAGTSCGGTLLSHAQHHLHFHAGRQQPPPVSIYRSPSSLRGGHAGATYIFGKIGGLILYTWPHNDRPSTRTDRLAVGFSTTVKDGILVRIDSAPGLMDYLQLHI</sequence>
<evidence type="ECO:0000313" key="3">
    <source>
        <dbReference type="Proteomes" id="UP000694892"/>
    </source>
</evidence>
<organism evidence="2 3">
    <name type="scientific">Xenopus laevis</name>
    <name type="common">African clawed frog</name>
    <dbReference type="NCBI Taxonomy" id="8355"/>
    <lineage>
        <taxon>Eukaryota</taxon>
        <taxon>Metazoa</taxon>
        <taxon>Chordata</taxon>
        <taxon>Craniata</taxon>
        <taxon>Vertebrata</taxon>
        <taxon>Euteleostomi</taxon>
        <taxon>Amphibia</taxon>
        <taxon>Batrachia</taxon>
        <taxon>Anura</taxon>
        <taxon>Pipoidea</taxon>
        <taxon>Pipidae</taxon>
        <taxon>Xenopodinae</taxon>
        <taxon>Xenopus</taxon>
        <taxon>Xenopus</taxon>
    </lineage>
</organism>
<protein>
    <submittedName>
        <fullName evidence="2">Uncharacterized protein</fullName>
    </submittedName>
</protein>
<dbReference type="PROSITE" id="PS51257">
    <property type="entry name" value="PROKAR_LIPOPROTEIN"/>
    <property type="match status" value="1"/>
</dbReference>
<gene>
    <name evidence="2" type="ORF">XELAEV_180413551mg</name>
</gene>
<evidence type="ECO:0000256" key="1">
    <source>
        <dbReference type="SAM" id="Phobius"/>
    </source>
</evidence>
<keyword evidence="1" id="KW-0812">Transmembrane</keyword>
<dbReference type="EMBL" id="CM004481">
    <property type="protein sequence ID" value="OCT65116.1"/>
    <property type="molecule type" value="Genomic_DNA"/>
</dbReference>
<proteinExistence type="predicted"/>
<keyword evidence="1" id="KW-1133">Transmembrane helix</keyword>
<name>A0A974H5G2_XENLA</name>
<evidence type="ECO:0000313" key="2">
    <source>
        <dbReference type="EMBL" id="OCT65116.1"/>
    </source>
</evidence>
<accession>A0A974H5G2</accession>